<comment type="caution">
    <text evidence="2">The sequence shown here is derived from an EMBL/GenBank/DDBJ whole genome shotgun (WGS) entry which is preliminary data.</text>
</comment>
<dbReference type="OMA" id="LNEEWND"/>
<keyword evidence="1" id="KW-0812">Transmembrane</keyword>
<gene>
    <name evidence="2" type="ORF">LLEC1_05230</name>
</gene>
<protein>
    <submittedName>
        <fullName evidence="2">Uncharacterized protein</fullName>
    </submittedName>
</protein>
<dbReference type="EMBL" id="LUKN01002818">
    <property type="protein sequence ID" value="OAQ98551.1"/>
    <property type="molecule type" value="Genomic_DNA"/>
</dbReference>
<evidence type="ECO:0000313" key="3">
    <source>
        <dbReference type="Proteomes" id="UP000243081"/>
    </source>
</evidence>
<name>A0A179I9I3_CORDF</name>
<keyword evidence="3" id="KW-1185">Reference proteome</keyword>
<evidence type="ECO:0000256" key="1">
    <source>
        <dbReference type="SAM" id="Phobius"/>
    </source>
</evidence>
<reference evidence="2 3" key="1">
    <citation type="submission" date="2016-03" db="EMBL/GenBank/DDBJ databases">
        <title>Fine-scale spatial genetic structure of a fungal parasite of coffee scale insects.</title>
        <authorList>
            <person name="Jackson D."/>
            <person name="Zemenick K.A."/>
            <person name="Malloure B."/>
            <person name="Quandt C.A."/>
            <person name="James T.Y."/>
        </authorList>
    </citation>
    <scope>NUCLEOTIDE SEQUENCE [LARGE SCALE GENOMIC DNA]</scope>
    <source>
        <strain evidence="2 3">UM487</strain>
    </source>
</reference>
<evidence type="ECO:0000313" key="2">
    <source>
        <dbReference type="EMBL" id="OAQ98551.1"/>
    </source>
</evidence>
<keyword evidence="1" id="KW-1133">Transmembrane helix</keyword>
<sequence>MAGVHRSADDLNRQEHGLHFTNDVWNDTILNGNEFTLRWNDTIDAKDGILGLFTVTYPREGVVVYEAAQNITNCLQPTYCKWKAESLGDDLYSFWLASDRGSNSSFAISPPWTAKQPKVHSFTWAAPFLVPICLLLFLYFVCVTTCLLYKRRKKAKRRIEEAKRAARRRAISASENEAEESHMMSIRHVNRHGSVDSTMTLEGIEPPQDVLRKQDVWLFSTTTSSTAGSEDTVVSESSQTAERRAAHTKALAESTVRFFRAKP</sequence>
<proteinExistence type="predicted"/>
<keyword evidence="1" id="KW-0472">Membrane</keyword>
<dbReference type="OrthoDB" id="5130140at2759"/>
<accession>A0A179I9I3</accession>
<dbReference type="AlphaFoldDB" id="A0A179I9I3"/>
<dbReference type="Proteomes" id="UP000243081">
    <property type="component" value="Unassembled WGS sequence"/>
</dbReference>
<feature type="transmembrane region" description="Helical" evidence="1">
    <location>
        <begin position="124"/>
        <end position="149"/>
    </location>
</feature>
<organism evidence="2 3">
    <name type="scientific">Cordyceps confragosa</name>
    <name type="common">Lecanicillium lecanii</name>
    <dbReference type="NCBI Taxonomy" id="2714763"/>
    <lineage>
        <taxon>Eukaryota</taxon>
        <taxon>Fungi</taxon>
        <taxon>Dikarya</taxon>
        <taxon>Ascomycota</taxon>
        <taxon>Pezizomycotina</taxon>
        <taxon>Sordariomycetes</taxon>
        <taxon>Hypocreomycetidae</taxon>
        <taxon>Hypocreales</taxon>
        <taxon>Cordycipitaceae</taxon>
        <taxon>Akanthomyces</taxon>
    </lineage>
</organism>